<evidence type="ECO:0000256" key="1">
    <source>
        <dbReference type="SAM" id="MobiDB-lite"/>
    </source>
</evidence>
<proteinExistence type="predicted"/>
<accession>A0AAN7C1A8</accession>
<protein>
    <recommendedName>
        <fullName evidence="4">Tetratricopeptide repeat protein 15</fullName>
    </recommendedName>
</protein>
<evidence type="ECO:0008006" key="4">
    <source>
        <dbReference type="Google" id="ProtNLM"/>
    </source>
</evidence>
<organism evidence="2 3">
    <name type="scientific">Achaetomium macrosporum</name>
    <dbReference type="NCBI Taxonomy" id="79813"/>
    <lineage>
        <taxon>Eukaryota</taxon>
        <taxon>Fungi</taxon>
        <taxon>Dikarya</taxon>
        <taxon>Ascomycota</taxon>
        <taxon>Pezizomycotina</taxon>
        <taxon>Sordariomycetes</taxon>
        <taxon>Sordariomycetidae</taxon>
        <taxon>Sordariales</taxon>
        <taxon>Chaetomiaceae</taxon>
        <taxon>Achaetomium</taxon>
    </lineage>
</organism>
<dbReference type="PANTHER" id="PTHR21581">
    <property type="entry name" value="D-ALANYL-D-ALANINE CARBOXYPEPTIDASE"/>
    <property type="match status" value="1"/>
</dbReference>
<dbReference type="InterPro" id="IPR011990">
    <property type="entry name" value="TPR-like_helical_dom_sf"/>
</dbReference>
<dbReference type="Gene3D" id="1.25.40.10">
    <property type="entry name" value="Tetratricopeptide repeat domain"/>
    <property type="match status" value="1"/>
</dbReference>
<reference evidence="2" key="2">
    <citation type="submission" date="2023-05" db="EMBL/GenBank/DDBJ databases">
        <authorList>
            <consortium name="Lawrence Berkeley National Laboratory"/>
            <person name="Steindorff A."/>
            <person name="Hensen N."/>
            <person name="Bonometti L."/>
            <person name="Westerberg I."/>
            <person name="Brannstrom I.O."/>
            <person name="Guillou S."/>
            <person name="Cros-Aarteil S."/>
            <person name="Calhoun S."/>
            <person name="Haridas S."/>
            <person name="Kuo A."/>
            <person name="Mondo S."/>
            <person name="Pangilinan J."/>
            <person name="Riley R."/>
            <person name="Labutti K."/>
            <person name="Andreopoulos B."/>
            <person name="Lipzen A."/>
            <person name="Chen C."/>
            <person name="Yanf M."/>
            <person name="Daum C."/>
            <person name="Ng V."/>
            <person name="Clum A."/>
            <person name="Ohm R."/>
            <person name="Martin F."/>
            <person name="Silar P."/>
            <person name="Natvig D."/>
            <person name="Lalanne C."/>
            <person name="Gautier V."/>
            <person name="Ament-Velasquez S.L."/>
            <person name="Kruys A."/>
            <person name="Hutchinson M.I."/>
            <person name="Powell A.J."/>
            <person name="Barry K."/>
            <person name="Miller A.N."/>
            <person name="Grigoriev I.V."/>
            <person name="Debuchy R."/>
            <person name="Gladieux P."/>
            <person name="Thoren M.H."/>
            <person name="Johannesson H."/>
        </authorList>
    </citation>
    <scope>NUCLEOTIDE SEQUENCE</scope>
    <source>
        <strain evidence="2">CBS 532.94</strain>
    </source>
</reference>
<feature type="region of interest" description="Disordered" evidence="1">
    <location>
        <begin position="136"/>
        <end position="159"/>
    </location>
</feature>
<dbReference type="GO" id="GO:0030008">
    <property type="term" value="C:TRAPP complex"/>
    <property type="evidence" value="ECO:0007669"/>
    <property type="project" value="TreeGrafter"/>
</dbReference>
<feature type="compositionally biased region" description="Low complexity" evidence="1">
    <location>
        <begin position="137"/>
        <end position="152"/>
    </location>
</feature>
<dbReference type="GO" id="GO:0005794">
    <property type="term" value="C:Golgi apparatus"/>
    <property type="evidence" value="ECO:0007669"/>
    <property type="project" value="TreeGrafter"/>
</dbReference>
<evidence type="ECO:0000313" key="2">
    <source>
        <dbReference type="EMBL" id="KAK4233499.1"/>
    </source>
</evidence>
<dbReference type="EMBL" id="MU860542">
    <property type="protein sequence ID" value="KAK4233499.1"/>
    <property type="molecule type" value="Genomic_DNA"/>
</dbReference>
<name>A0AAN7C1A8_9PEZI</name>
<sequence length="399" mass="43853">MPRSPAHSPAPTSARVNIRGAPPARQGPKDFSYLLRPEVYHPLTPLNLPAPFRSPANPPSPDTPIPDLVARGHFRAAAIAATQALTGGTVAPTDHATIFDLLYTRLACLTLIDATPLAAQEVKALGDLHSAFYYSLPSSSEPQNEQQPQHQPQPQPQMTHLCPWPLRVLAVRLQAMGFGDPRRAVMSYYELAREARARLGEARARHEHSEAEVWRERLADLGLRVAGALVEMDDLSGAVEHLETLKEEAGDRMGGLRKALLWLQLGDVEAARECVSAEDGVEEGVEERVVSALCDMADGEYEVALGKWTALREEVDDEMVAVNLAVCLLYVGRMQEGRVLLESLVDAGRSSHTLLFNLTTMYELCTDRSRALKVRLSEKLAAMGERADGWEKTNADFKL</sequence>
<feature type="region of interest" description="Disordered" evidence="1">
    <location>
        <begin position="1"/>
        <end position="30"/>
    </location>
</feature>
<keyword evidence="3" id="KW-1185">Reference proteome</keyword>
<gene>
    <name evidence="2" type="ORF">C8A03DRAFT_38788</name>
</gene>
<dbReference type="PANTHER" id="PTHR21581:SF6">
    <property type="entry name" value="TRAFFICKING PROTEIN PARTICLE COMPLEX SUBUNIT 12"/>
    <property type="match status" value="1"/>
</dbReference>
<evidence type="ECO:0000313" key="3">
    <source>
        <dbReference type="Proteomes" id="UP001303760"/>
    </source>
</evidence>
<reference evidence="2" key="1">
    <citation type="journal article" date="2023" name="Mol. Phylogenet. Evol.">
        <title>Genome-scale phylogeny and comparative genomics of the fungal order Sordariales.</title>
        <authorList>
            <person name="Hensen N."/>
            <person name="Bonometti L."/>
            <person name="Westerberg I."/>
            <person name="Brannstrom I.O."/>
            <person name="Guillou S."/>
            <person name="Cros-Aarteil S."/>
            <person name="Calhoun S."/>
            <person name="Haridas S."/>
            <person name="Kuo A."/>
            <person name="Mondo S."/>
            <person name="Pangilinan J."/>
            <person name="Riley R."/>
            <person name="LaButti K."/>
            <person name="Andreopoulos B."/>
            <person name="Lipzen A."/>
            <person name="Chen C."/>
            <person name="Yan M."/>
            <person name="Daum C."/>
            <person name="Ng V."/>
            <person name="Clum A."/>
            <person name="Steindorff A."/>
            <person name="Ohm R.A."/>
            <person name="Martin F."/>
            <person name="Silar P."/>
            <person name="Natvig D.O."/>
            <person name="Lalanne C."/>
            <person name="Gautier V."/>
            <person name="Ament-Velasquez S.L."/>
            <person name="Kruys A."/>
            <person name="Hutchinson M.I."/>
            <person name="Powell A.J."/>
            <person name="Barry K."/>
            <person name="Miller A.N."/>
            <person name="Grigoriev I.V."/>
            <person name="Debuchy R."/>
            <person name="Gladieux P."/>
            <person name="Hiltunen Thoren M."/>
            <person name="Johannesson H."/>
        </authorList>
    </citation>
    <scope>NUCLEOTIDE SEQUENCE</scope>
    <source>
        <strain evidence="2">CBS 532.94</strain>
    </source>
</reference>
<dbReference type="AlphaFoldDB" id="A0AAN7C1A8"/>
<comment type="caution">
    <text evidence="2">The sequence shown here is derived from an EMBL/GenBank/DDBJ whole genome shotgun (WGS) entry which is preliminary data.</text>
</comment>
<dbReference type="Proteomes" id="UP001303760">
    <property type="component" value="Unassembled WGS sequence"/>
</dbReference>